<gene>
    <name evidence="1" type="ORF">E2C01_085055</name>
</gene>
<proteinExistence type="predicted"/>
<evidence type="ECO:0000313" key="1">
    <source>
        <dbReference type="EMBL" id="MPC90088.1"/>
    </source>
</evidence>
<organism evidence="1 2">
    <name type="scientific">Portunus trituberculatus</name>
    <name type="common">Swimming crab</name>
    <name type="synonym">Neptunus trituberculatus</name>
    <dbReference type="NCBI Taxonomy" id="210409"/>
    <lineage>
        <taxon>Eukaryota</taxon>
        <taxon>Metazoa</taxon>
        <taxon>Ecdysozoa</taxon>
        <taxon>Arthropoda</taxon>
        <taxon>Crustacea</taxon>
        <taxon>Multicrustacea</taxon>
        <taxon>Malacostraca</taxon>
        <taxon>Eumalacostraca</taxon>
        <taxon>Eucarida</taxon>
        <taxon>Decapoda</taxon>
        <taxon>Pleocyemata</taxon>
        <taxon>Brachyura</taxon>
        <taxon>Eubrachyura</taxon>
        <taxon>Portunoidea</taxon>
        <taxon>Portunidae</taxon>
        <taxon>Portuninae</taxon>
        <taxon>Portunus</taxon>
    </lineage>
</organism>
<name>A0A5B7JAY1_PORTR</name>
<reference evidence="1 2" key="1">
    <citation type="submission" date="2019-05" db="EMBL/GenBank/DDBJ databases">
        <title>Another draft genome of Portunus trituberculatus and its Hox gene families provides insights of decapod evolution.</title>
        <authorList>
            <person name="Jeong J.-H."/>
            <person name="Song I."/>
            <person name="Kim S."/>
            <person name="Choi T."/>
            <person name="Kim D."/>
            <person name="Ryu S."/>
            <person name="Kim W."/>
        </authorList>
    </citation>
    <scope>NUCLEOTIDE SEQUENCE [LARGE SCALE GENOMIC DNA]</scope>
    <source>
        <tissue evidence="1">Muscle</tissue>
    </source>
</reference>
<comment type="caution">
    <text evidence="1">The sequence shown here is derived from an EMBL/GenBank/DDBJ whole genome shotgun (WGS) entry which is preliminary data.</text>
</comment>
<keyword evidence="2" id="KW-1185">Reference proteome</keyword>
<dbReference type="EMBL" id="VSRR010083159">
    <property type="protein sequence ID" value="MPC90088.1"/>
    <property type="molecule type" value="Genomic_DNA"/>
</dbReference>
<protein>
    <submittedName>
        <fullName evidence="1">Uncharacterized protein</fullName>
    </submittedName>
</protein>
<dbReference type="Proteomes" id="UP000324222">
    <property type="component" value="Unassembled WGS sequence"/>
</dbReference>
<evidence type="ECO:0000313" key="2">
    <source>
        <dbReference type="Proteomes" id="UP000324222"/>
    </source>
</evidence>
<accession>A0A5B7JAY1</accession>
<sequence>MPYILCLILSAE</sequence>